<reference evidence="2 3" key="1">
    <citation type="journal article" date="2015" name="Nature">
        <title>rRNA introns, odd ribosomes, and small enigmatic genomes across a large radiation of phyla.</title>
        <authorList>
            <person name="Brown C.T."/>
            <person name="Hug L.A."/>
            <person name="Thomas B.C."/>
            <person name="Sharon I."/>
            <person name="Castelle C.J."/>
            <person name="Singh A."/>
            <person name="Wilkins M.J."/>
            <person name="Williams K.H."/>
            <person name="Banfield J.F."/>
        </authorList>
    </citation>
    <scope>NUCLEOTIDE SEQUENCE [LARGE SCALE GENOMIC DNA]</scope>
</reference>
<evidence type="ECO:0000313" key="2">
    <source>
        <dbReference type="EMBL" id="KKR14202.1"/>
    </source>
</evidence>
<evidence type="ECO:0000256" key="1">
    <source>
        <dbReference type="SAM" id="Phobius"/>
    </source>
</evidence>
<dbReference type="EMBL" id="LBWQ01000004">
    <property type="protein sequence ID" value="KKR14202.1"/>
    <property type="molecule type" value="Genomic_DNA"/>
</dbReference>
<dbReference type="AlphaFoldDB" id="A0A0G0RKP5"/>
<evidence type="ECO:0008006" key="4">
    <source>
        <dbReference type="Google" id="ProtNLM"/>
    </source>
</evidence>
<protein>
    <recommendedName>
        <fullName evidence="4">Mannosyl-glycoprotein endo-beta-N-acetylglucosamidase-like domain-containing protein</fullName>
    </recommendedName>
</protein>
<proteinExistence type="predicted"/>
<dbReference type="Proteomes" id="UP000034690">
    <property type="component" value="Unassembled WGS sequence"/>
</dbReference>
<sequence>MQNSSNETGSFWKKIVLTLVFFTFTPVTLFASVLALTAIYDSEIDTKYTHTNLIEVPKPGIQVYASLPDTLPSISGEVTAEDARSEIIREYLDAYNSPLMSYADFIVQTADKYGLDFRLLTAIAQKESGLCRVIPEGSNNCWGWGIHSEGTLGFDSYEEAIETVSKGLKENYIDLGYVSVEEIMAKYAHPSSTTWAEGVSFYTLYAGRIRYIRLPFLLGRTRIRTLCRNIGDKILFKKNSKNRLNS</sequence>
<organism evidence="2 3">
    <name type="scientific">Candidatus Woesebacteria bacterium GW2011_GWA1_39_21b</name>
    <dbReference type="NCBI Taxonomy" id="1618551"/>
    <lineage>
        <taxon>Bacteria</taxon>
        <taxon>Candidatus Woeseibacteriota</taxon>
    </lineage>
</organism>
<feature type="transmembrane region" description="Helical" evidence="1">
    <location>
        <begin position="15"/>
        <end position="40"/>
    </location>
</feature>
<keyword evidence="1" id="KW-0812">Transmembrane</keyword>
<comment type="caution">
    <text evidence="2">The sequence shown here is derived from an EMBL/GenBank/DDBJ whole genome shotgun (WGS) entry which is preliminary data.</text>
</comment>
<accession>A0A0G0RKP5</accession>
<keyword evidence="1" id="KW-0472">Membrane</keyword>
<evidence type="ECO:0000313" key="3">
    <source>
        <dbReference type="Proteomes" id="UP000034690"/>
    </source>
</evidence>
<gene>
    <name evidence="2" type="ORF">UT40_C0004G0025</name>
</gene>
<keyword evidence="1" id="KW-1133">Transmembrane helix</keyword>
<name>A0A0G0RKP5_9BACT</name>